<organism evidence="8 9">
    <name type="scientific">candidate division WOR-3 bacterium</name>
    <dbReference type="NCBI Taxonomy" id="2052148"/>
    <lineage>
        <taxon>Bacteria</taxon>
        <taxon>Bacteria division WOR-3</taxon>
    </lineage>
</organism>
<dbReference type="Proteomes" id="UP000262454">
    <property type="component" value="Unassembled WGS sequence"/>
</dbReference>
<dbReference type="InterPro" id="IPR019906">
    <property type="entry name" value="Ribosomal_uL6_bac-type"/>
</dbReference>
<dbReference type="InterPro" id="IPR036789">
    <property type="entry name" value="Ribosomal_uL6-like_a/b-dom_sf"/>
</dbReference>
<evidence type="ECO:0000256" key="4">
    <source>
        <dbReference type="NCBIfam" id="TIGR03654"/>
    </source>
</evidence>
<comment type="similarity">
    <text evidence="5">Belongs to the universal ribosomal protein uL6 family.</text>
</comment>
<dbReference type="GO" id="GO:0022625">
    <property type="term" value="C:cytosolic large ribosomal subunit"/>
    <property type="evidence" value="ECO:0007669"/>
    <property type="project" value="UniProtKB-UniRule"/>
</dbReference>
<evidence type="ECO:0000256" key="6">
    <source>
        <dbReference type="RuleBase" id="RU003870"/>
    </source>
</evidence>
<protein>
    <recommendedName>
        <fullName evidence="3 4">50S ribosomal protein L6</fullName>
    </recommendedName>
</protein>
<keyword evidence="6" id="KW-0694">RNA-binding</keyword>
<dbReference type="GO" id="GO:0003735">
    <property type="term" value="F:structural constituent of ribosome"/>
    <property type="evidence" value="ECO:0007669"/>
    <property type="project" value="UniProtKB-UniRule"/>
</dbReference>
<evidence type="ECO:0000259" key="7">
    <source>
        <dbReference type="Pfam" id="PF00347"/>
    </source>
</evidence>
<evidence type="ECO:0000256" key="2">
    <source>
        <dbReference type="ARBA" id="ARBA00023274"/>
    </source>
</evidence>
<dbReference type="Pfam" id="PF00347">
    <property type="entry name" value="Ribosomal_L6"/>
    <property type="match status" value="2"/>
</dbReference>
<evidence type="ECO:0000313" key="8">
    <source>
        <dbReference type="EMBL" id="HAF06908.1"/>
    </source>
</evidence>
<dbReference type="PRINTS" id="PR00059">
    <property type="entry name" value="RIBOSOMALL6"/>
</dbReference>
<gene>
    <name evidence="8" type="ORF">DCG82_00665</name>
</gene>
<evidence type="ECO:0000256" key="1">
    <source>
        <dbReference type="ARBA" id="ARBA00022980"/>
    </source>
</evidence>
<dbReference type="SUPFAM" id="SSF56053">
    <property type="entry name" value="Ribosomal protein L6"/>
    <property type="match status" value="2"/>
</dbReference>
<evidence type="ECO:0000256" key="5">
    <source>
        <dbReference type="RuleBase" id="RU003869"/>
    </source>
</evidence>
<comment type="function">
    <text evidence="6">This protein binds to the 23S rRNA, and is important in its secondary structure. It is located near the subunit interface in the base of the L7/L12 stalk, and near the tRNA binding site of the peptidyltransferase center.</text>
</comment>
<keyword evidence="1 5" id="KW-0689">Ribosomal protein</keyword>
<dbReference type="PANTHER" id="PTHR11655:SF14">
    <property type="entry name" value="LARGE RIBOSOMAL SUBUNIT PROTEIN UL6M"/>
    <property type="match status" value="1"/>
</dbReference>
<sequence length="178" mass="19953">MSRLGKLHIDIPQGVNVEVKDNIVTVKGKLGSLNKDILPGLNVKVENNKIIVEDFEKTKTSNMYQGTMSALINNMVIGVTNGFSKELILEAREYKAQLEGKNLKLSLGFSHPVIIQPVDGIKFEVPDEKRVIVSGIDKQVVGLIADKIKKLRKWEPYISKGIRYKGEKVRKKERKTGV</sequence>
<dbReference type="PANTHER" id="PTHR11655">
    <property type="entry name" value="60S/50S RIBOSOMAL PROTEIN L6/L9"/>
    <property type="match status" value="1"/>
</dbReference>
<evidence type="ECO:0000313" key="9">
    <source>
        <dbReference type="Proteomes" id="UP000262454"/>
    </source>
</evidence>
<dbReference type="GO" id="GO:0019843">
    <property type="term" value="F:rRNA binding"/>
    <property type="evidence" value="ECO:0007669"/>
    <property type="project" value="UniProtKB-UniRule"/>
</dbReference>
<keyword evidence="6" id="KW-0699">rRNA-binding</keyword>
<name>A0A348MIN2_UNCW3</name>
<dbReference type="Gene3D" id="3.90.930.12">
    <property type="entry name" value="Ribosomal protein L6, alpha-beta domain"/>
    <property type="match status" value="2"/>
</dbReference>
<feature type="domain" description="Large ribosomal subunit protein uL6 alpha-beta" evidence="7">
    <location>
        <begin position="11"/>
        <end position="82"/>
    </location>
</feature>
<reference evidence="8 9" key="1">
    <citation type="journal article" date="2018" name="Nat. Biotechnol.">
        <title>A standardized bacterial taxonomy based on genome phylogeny substantially revises the tree of life.</title>
        <authorList>
            <person name="Parks D.H."/>
            <person name="Chuvochina M."/>
            <person name="Waite D.W."/>
            <person name="Rinke C."/>
            <person name="Skarshewski A."/>
            <person name="Chaumeil P.A."/>
            <person name="Hugenholtz P."/>
        </authorList>
    </citation>
    <scope>NUCLEOTIDE SEQUENCE [LARGE SCALE GENOMIC DNA]</scope>
    <source>
        <strain evidence="8">UBA7921</strain>
    </source>
</reference>
<dbReference type="InterPro" id="IPR020040">
    <property type="entry name" value="Ribosomal_uL6_a/b-dom"/>
</dbReference>
<dbReference type="NCBIfam" id="TIGR03654">
    <property type="entry name" value="L6_bact"/>
    <property type="match status" value="1"/>
</dbReference>
<dbReference type="EMBL" id="DMCX01000012">
    <property type="protein sequence ID" value="HAF06908.1"/>
    <property type="molecule type" value="Genomic_DNA"/>
</dbReference>
<proteinExistence type="inferred from homology"/>
<dbReference type="AlphaFoldDB" id="A0A348MIN2"/>
<comment type="caution">
    <text evidence="8">The sequence shown here is derived from an EMBL/GenBank/DDBJ whole genome shotgun (WGS) entry which is preliminary data.</text>
</comment>
<dbReference type="PIRSF" id="PIRSF002162">
    <property type="entry name" value="Ribosomal_L6"/>
    <property type="match status" value="1"/>
</dbReference>
<feature type="domain" description="Large ribosomal subunit protein uL6 alpha-beta" evidence="7">
    <location>
        <begin position="94"/>
        <end position="164"/>
    </location>
</feature>
<evidence type="ECO:0000256" key="3">
    <source>
        <dbReference type="ARBA" id="ARBA00035454"/>
    </source>
</evidence>
<dbReference type="GO" id="GO:0002181">
    <property type="term" value="P:cytoplasmic translation"/>
    <property type="evidence" value="ECO:0007669"/>
    <property type="project" value="TreeGrafter"/>
</dbReference>
<accession>A0A348MIN2</accession>
<keyword evidence="2 5" id="KW-0687">Ribonucleoprotein</keyword>
<dbReference type="InterPro" id="IPR000702">
    <property type="entry name" value="Ribosomal_uL6-like"/>
</dbReference>